<evidence type="ECO:0000313" key="1">
    <source>
        <dbReference type="EMBL" id="KAI3821324.1"/>
    </source>
</evidence>
<evidence type="ECO:0000313" key="2">
    <source>
        <dbReference type="Proteomes" id="UP001056120"/>
    </source>
</evidence>
<gene>
    <name evidence="1" type="ORF">L1987_08889</name>
</gene>
<proteinExistence type="predicted"/>
<reference evidence="2" key="1">
    <citation type="journal article" date="2022" name="Mol. Ecol. Resour.">
        <title>The genomes of chicory, endive, great burdock and yacon provide insights into Asteraceae palaeo-polyploidization history and plant inulin production.</title>
        <authorList>
            <person name="Fan W."/>
            <person name="Wang S."/>
            <person name="Wang H."/>
            <person name="Wang A."/>
            <person name="Jiang F."/>
            <person name="Liu H."/>
            <person name="Zhao H."/>
            <person name="Xu D."/>
            <person name="Zhang Y."/>
        </authorList>
    </citation>
    <scope>NUCLEOTIDE SEQUENCE [LARGE SCALE GENOMIC DNA]</scope>
    <source>
        <strain evidence="2">cv. Yunnan</strain>
    </source>
</reference>
<dbReference type="Proteomes" id="UP001056120">
    <property type="component" value="Linkage Group LG03"/>
</dbReference>
<accession>A0ACB9JLX3</accession>
<sequence length="105" mass="12018">MGARWGRREPIRVLFRNLNIDAFFFPSRSEHRCFFFLRDLNIVAFIYGGQCDGGRCGEEWSCDDGWLEREKDVIVGAVVVVWVQRGKGHGGSGHLMNVKGERDEV</sequence>
<dbReference type="EMBL" id="CM042020">
    <property type="protein sequence ID" value="KAI3821324.1"/>
    <property type="molecule type" value="Genomic_DNA"/>
</dbReference>
<name>A0ACB9JLX3_9ASTR</name>
<reference evidence="1 2" key="2">
    <citation type="journal article" date="2022" name="Mol. Ecol. Resour.">
        <title>The genomes of chicory, endive, great burdock and yacon provide insights into Asteraceae paleo-polyploidization history and plant inulin production.</title>
        <authorList>
            <person name="Fan W."/>
            <person name="Wang S."/>
            <person name="Wang H."/>
            <person name="Wang A."/>
            <person name="Jiang F."/>
            <person name="Liu H."/>
            <person name="Zhao H."/>
            <person name="Xu D."/>
            <person name="Zhang Y."/>
        </authorList>
    </citation>
    <scope>NUCLEOTIDE SEQUENCE [LARGE SCALE GENOMIC DNA]</scope>
    <source>
        <strain evidence="2">cv. Yunnan</strain>
        <tissue evidence="1">Leaves</tissue>
    </source>
</reference>
<keyword evidence="2" id="KW-1185">Reference proteome</keyword>
<protein>
    <submittedName>
        <fullName evidence="1">Uncharacterized protein</fullName>
    </submittedName>
</protein>
<comment type="caution">
    <text evidence="1">The sequence shown here is derived from an EMBL/GenBank/DDBJ whole genome shotgun (WGS) entry which is preliminary data.</text>
</comment>
<organism evidence="1 2">
    <name type="scientific">Smallanthus sonchifolius</name>
    <dbReference type="NCBI Taxonomy" id="185202"/>
    <lineage>
        <taxon>Eukaryota</taxon>
        <taxon>Viridiplantae</taxon>
        <taxon>Streptophyta</taxon>
        <taxon>Embryophyta</taxon>
        <taxon>Tracheophyta</taxon>
        <taxon>Spermatophyta</taxon>
        <taxon>Magnoliopsida</taxon>
        <taxon>eudicotyledons</taxon>
        <taxon>Gunneridae</taxon>
        <taxon>Pentapetalae</taxon>
        <taxon>asterids</taxon>
        <taxon>campanulids</taxon>
        <taxon>Asterales</taxon>
        <taxon>Asteraceae</taxon>
        <taxon>Asteroideae</taxon>
        <taxon>Heliantheae alliance</taxon>
        <taxon>Millerieae</taxon>
        <taxon>Smallanthus</taxon>
    </lineage>
</organism>